<proteinExistence type="predicted"/>
<accession>A0A0E9VUQ6</accession>
<organism evidence="1">
    <name type="scientific">Anguilla anguilla</name>
    <name type="common">European freshwater eel</name>
    <name type="synonym">Muraena anguilla</name>
    <dbReference type="NCBI Taxonomy" id="7936"/>
    <lineage>
        <taxon>Eukaryota</taxon>
        <taxon>Metazoa</taxon>
        <taxon>Chordata</taxon>
        <taxon>Craniata</taxon>
        <taxon>Vertebrata</taxon>
        <taxon>Euteleostomi</taxon>
        <taxon>Actinopterygii</taxon>
        <taxon>Neopterygii</taxon>
        <taxon>Teleostei</taxon>
        <taxon>Anguilliformes</taxon>
        <taxon>Anguillidae</taxon>
        <taxon>Anguilla</taxon>
    </lineage>
</organism>
<name>A0A0E9VUQ6_ANGAN</name>
<reference evidence="1" key="2">
    <citation type="journal article" date="2015" name="Fish Shellfish Immunol.">
        <title>Early steps in the European eel (Anguilla anguilla)-Vibrio vulnificus interaction in the gills: Role of the RtxA13 toxin.</title>
        <authorList>
            <person name="Callol A."/>
            <person name="Pajuelo D."/>
            <person name="Ebbesson L."/>
            <person name="Teles M."/>
            <person name="MacKenzie S."/>
            <person name="Amaro C."/>
        </authorList>
    </citation>
    <scope>NUCLEOTIDE SEQUENCE</scope>
</reference>
<dbReference type="EMBL" id="GBXM01027569">
    <property type="protein sequence ID" value="JAH81008.1"/>
    <property type="molecule type" value="Transcribed_RNA"/>
</dbReference>
<reference evidence="1" key="1">
    <citation type="submission" date="2014-11" db="EMBL/GenBank/DDBJ databases">
        <authorList>
            <person name="Amaro Gonzalez C."/>
        </authorList>
    </citation>
    <scope>NUCLEOTIDE SEQUENCE</scope>
</reference>
<sequence length="35" mass="4306">MWLPSVFLESLWRLFWKPVLTMLRKNMQNAHFDGI</sequence>
<evidence type="ECO:0000313" key="1">
    <source>
        <dbReference type="EMBL" id="JAH81008.1"/>
    </source>
</evidence>
<dbReference type="AlphaFoldDB" id="A0A0E9VUQ6"/>
<protein>
    <submittedName>
        <fullName evidence="1">Uncharacterized protein</fullName>
    </submittedName>
</protein>